<sequence length="121" mass="13792">MKKMMLVLVVFVAGVVSTYAINPVETGVFYTFNNEPVFNRLMKYLNVDDEQADNLKYIFETTASKMQTAAKSDNDVAYSKAVNFNLANARNILTHSQYIKYLSMINITLTNRYQEIALGEK</sequence>
<dbReference type="AlphaFoldDB" id="A0A161L847"/>
<evidence type="ECO:0000313" key="3">
    <source>
        <dbReference type="Proteomes" id="UP000076586"/>
    </source>
</evidence>
<reference evidence="3" key="2">
    <citation type="journal article" date="2017" name="Genome Announc.">
        <title>Draft genome sequence of Paludibacter jiangxiensis NM7(T), a propionate-producing fermentative bacterium.</title>
        <authorList>
            <person name="Qiu Y.-L."/>
            <person name="Tourlousse D.M."/>
            <person name="Matsuura N."/>
            <person name="Ohashi A."/>
            <person name="Sekiguchi Y."/>
        </authorList>
    </citation>
    <scope>NUCLEOTIDE SEQUENCE [LARGE SCALE GENOMIC DNA]</scope>
    <source>
        <strain evidence="3">NM7</strain>
    </source>
</reference>
<dbReference type="RefSeq" id="WP_068704109.1">
    <property type="nucleotide sequence ID" value="NZ_BDCR01000003.1"/>
</dbReference>
<feature type="signal peptide" evidence="1">
    <location>
        <begin position="1"/>
        <end position="20"/>
    </location>
</feature>
<reference evidence="3" key="1">
    <citation type="submission" date="2016-04" db="EMBL/GenBank/DDBJ databases">
        <title>Draft genome sequence of Paludibacter jiangxiensis strain NM7.</title>
        <authorList>
            <person name="Qiu Y."/>
            <person name="Matsuura N."/>
            <person name="Ohashi A."/>
            <person name="Tourlousse M.D."/>
            <person name="Sekiguchi Y."/>
        </authorList>
    </citation>
    <scope>NUCLEOTIDE SEQUENCE [LARGE SCALE GENOMIC DNA]</scope>
    <source>
        <strain evidence="3">NM7</strain>
    </source>
</reference>
<gene>
    <name evidence="2" type="ORF">PJIAN_3489</name>
</gene>
<evidence type="ECO:0008006" key="4">
    <source>
        <dbReference type="Google" id="ProtNLM"/>
    </source>
</evidence>
<feature type="chain" id="PRO_5007823717" description="DUF4296 domain-containing protein" evidence="1">
    <location>
        <begin position="21"/>
        <end position="121"/>
    </location>
</feature>
<name>A0A161L847_9BACT</name>
<dbReference type="EMBL" id="BDCR01000003">
    <property type="protein sequence ID" value="GAT63174.1"/>
    <property type="molecule type" value="Genomic_DNA"/>
</dbReference>
<accession>A0A161L847</accession>
<protein>
    <recommendedName>
        <fullName evidence="4">DUF4296 domain-containing protein</fullName>
    </recommendedName>
</protein>
<keyword evidence="1" id="KW-0732">Signal</keyword>
<comment type="caution">
    <text evidence="2">The sequence shown here is derived from an EMBL/GenBank/DDBJ whole genome shotgun (WGS) entry which is preliminary data.</text>
</comment>
<keyword evidence="3" id="KW-1185">Reference proteome</keyword>
<evidence type="ECO:0000313" key="2">
    <source>
        <dbReference type="EMBL" id="GAT63174.1"/>
    </source>
</evidence>
<evidence type="ECO:0000256" key="1">
    <source>
        <dbReference type="SAM" id="SignalP"/>
    </source>
</evidence>
<organism evidence="2 3">
    <name type="scientific">Paludibacter jiangxiensis</name>
    <dbReference type="NCBI Taxonomy" id="681398"/>
    <lineage>
        <taxon>Bacteria</taxon>
        <taxon>Pseudomonadati</taxon>
        <taxon>Bacteroidota</taxon>
        <taxon>Bacteroidia</taxon>
        <taxon>Bacteroidales</taxon>
        <taxon>Paludibacteraceae</taxon>
        <taxon>Paludibacter</taxon>
    </lineage>
</organism>
<dbReference type="OrthoDB" id="997873at2"/>
<proteinExistence type="predicted"/>
<dbReference type="Proteomes" id="UP000076586">
    <property type="component" value="Unassembled WGS sequence"/>
</dbReference>